<dbReference type="InterPro" id="IPR000085">
    <property type="entry name" value="RuvA"/>
</dbReference>
<dbReference type="GO" id="GO:0000400">
    <property type="term" value="F:four-way junction DNA binding"/>
    <property type="evidence" value="ECO:0007669"/>
    <property type="project" value="UniProtKB-UniRule"/>
</dbReference>
<dbReference type="RefSeq" id="WP_074691159.1">
    <property type="nucleotide sequence ID" value="NZ_BSRA01000002.1"/>
</dbReference>
<dbReference type="Pfam" id="PF01330">
    <property type="entry name" value="RuvA_N"/>
    <property type="match status" value="1"/>
</dbReference>
<dbReference type="SUPFAM" id="SSF47781">
    <property type="entry name" value="RuvA domain 2-like"/>
    <property type="match status" value="1"/>
</dbReference>
<reference evidence="9" key="2">
    <citation type="submission" date="2016-10" db="EMBL/GenBank/DDBJ databases">
        <authorList>
            <person name="de Groot N.N."/>
        </authorList>
    </citation>
    <scope>NUCLEOTIDE SEQUENCE [LARGE SCALE GENOMIC DNA]</scope>
    <source>
        <strain evidence="9">DSM 12489</strain>
    </source>
</reference>
<evidence type="ECO:0000313" key="9">
    <source>
        <dbReference type="EMBL" id="SDW01532.1"/>
    </source>
</evidence>
<dbReference type="EMBL" id="FNOJ01000001">
    <property type="protein sequence ID" value="SDW01532.1"/>
    <property type="molecule type" value="Genomic_DNA"/>
</dbReference>
<dbReference type="GO" id="GO:0005737">
    <property type="term" value="C:cytoplasm"/>
    <property type="evidence" value="ECO:0007669"/>
    <property type="project" value="UniProtKB-SubCell"/>
</dbReference>
<comment type="similarity">
    <text evidence="6">Belongs to the RuvA family.</text>
</comment>
<dbReference type="GO" id="GO:0006310">
    <property type="term" value="P:DNA recombination"/>
    <property type="evidence" value="ECO:0007669"/>
    <property type="project" value="UniProtKB-UniRule"/>
</dbReference>
<evidence type="ECO:0000313" key="8">
    <source>
        <dbReference type="EMBL" id="GLV12834.1"/>
    </source>
</evidence>
<comment type="subcellular location">
    <subcellularLocation>
        <location evidence="6">Cytoplasm</location>
    </subcellularLocation>
</comment>
<keyword evidence="10" id="KW-1185">Reference proteome</keyword>
<dbReference type="InterPro" id="IPR013849">
    <property type="entry name" value="DNA_helicase_Holl-junc_RuvA_I"/>
</dbReference>
<evidence type="ECO:0000256" key="3">
    <source>
        <dbReference type="ARBA" id="ARBA00023125"/>
    </source>
</evidence>
<dbReference type="Pfam" id="PF07499">
    <property type="entry name" value="RuvA_C"/>
    <property type="match status" value="1"/>
</dbReference>
<dbReference type="SUPFAM" id="SSF46929">
    <property type="entry name" value="DNA helicase RuvA subunit, C-terminal domain"/>
    <property type="match status" value="1"/>
</dbReference>
<feature type="domain" description="Helix-hairpin-helix DNA-binding motif class 1" evidence="7">
    <location>
        <begin position="72"/>
        <end position="91"/>
    </location>
</feature>
<comment type="domain">
    <text evidence="6">Has three domains with a flexible linker between the domains II and III and assumes an 'L' shape. Domain III is highly mobile and contacts RuvB.</text>
</comment>
<dbReference type="AlphaFoldDB" id="A0A1H2Q328"/>
<dbReference type="GO" id="GO:0048476">
    <property type="term" value="C:Holliday junction resolvase complex"/>
    <property type="evidence" value="ECO:0007669"/>
    <property type="project" value="UniProtKB-UniRule"/>
</dbReference>
<dbReference type="NCBIfam" id="TIGR00084">
    <property type="entry name" value="ruvA"/>
    <property type="match status" value="1"/>
</dbReference>
<dbReference type="GO" id="GO:0009379">
    <property type="term" value="C:Holliday junction helicase complex"/>
    <property type="evidence" value="ECO:0007669"/>
    <property type="project" value="InterPro"/>
</dbReference>
<keyword evidence="9" id="KW-0378">Hydrolase</keyword>
<dbReference type="Proteomes" id="UP000182589">
    <property type="component" value="Unassembled WGS sequence"/>
</dbReference>
<protein>
    <recommendedName>
        <fullName evidence="6">Holliday junction branch migration complex subunit RuvA</fullName>
    </recommendedName>
</protein>
<dbReference type="GO" id="GO:0005524">
    <property type="term" value="F:ATP binding"/>
    <property type="evidence" value="ECO:0007669"/>
    <property type="project" value="InterPro"/>
</dbReference>
<dbReference type="InterPro" id="IPR003583">
    <property type="entry name" value="Hlx-hairpin-Hlx_DNA-bd_motif"/>
</dbReference>
<gene>
    <name evidence="6 8" type="primary">ruvA</name>
    <name evidence="8" type="ORF">Heshes_05180</name>
    <name evidence="9" type="ORF">SAMN04489725_10154</name>
</gene>
<evidence type="ECO:0000259" key="7">
    <source>
        <dbReference type="SMART" id="SM00278"/>
    </source>
</evidence>
<dbReference type="Pfam" id="PF14520">
    <property type="entry name" value="HHH_5"/>
    <property type="match status" value="1"/>
</dbReference>
<name>A0A1H2Q328_9BACL</name>
<dbReference type="GO" id="GO:0006281">
    <property type="term" value="P:DNA repair"/>
    <property type="evidence" value="ECO:0007669"/>
    <property type="project" value="UniProtKB-UniRule"/>
</dbReference>
<keyword evidence="9" id="KW-0547">Nucleotide-binding</keyword>
<dbReference type="GO" id="GO:0009378">
    <property type="term" value="F:four-way junction helicase activity"/>
    <property type="evidence" value="ECO:0007669"/>
    <property type="project" value="InterPro"/>
</dbReference>
<dbReference type="Proteomes" id="UP001157137">
    <property type="component" value="Unassembled WGS sequence"/>
</dbReference>
<dbReference type="EMBL" id="BSRA01000002">
    <property type="protein sequence ID" value="GLV12834.1"/>
    <property type="molecule type" value="Genomic_DNA"/>
</dbReference>
<evidence type="ECO:0000256" key="1">
    <source>
        <dbReference type="ARBA" id="ARBA00022490"/>
    </source>
</evidence>
<feature type="region of interest" description="Domain III" evidence="6">
    <location>
        <begin position="149"/>
        <end position="204"/>
    </location>
</feature>
<dbReference type="CDD" id="cd14332">
    <property type="entry name" value="UBA_RuvA_C"/>
    <property type="match status" value="1"/>
</dbReference>
<reference evidence="8" key="3">
    <citation type="submission" date="2023-02" db="EMBL/GenBank/DDBJ databases">
        <title>Proposal of a novel subspecies: Alicyclobacillus hesperidum subspecies aegle.</title>
        <authorList>
            <person name="Goto K."/>
            <person name="Fujii T."/>
            <person name="Yasui K."/>
            <person name="Mochida K."/>
            <person name="Kato-Tanaka Y."/>
            <person name="Morohoshi S."/>
            <person name="An S.Y."/>
            <person name="Kasai H."/>
            <person name="Yokota A."/>
        </authorList>
    </citation>
    <scope>NUCLEOTIDE SEQUENCE</scope>
    <source>
        <strain evidence="8">DSM 12766</strain>
    </source>
</reference>
<organism evidence="9 10">
    <name type="scientific">Alicyclobacillus hesperidum</name>
    <dbReference type="NCBI Taxonomy" id="89784"/>
    <lineage>
        <taxon>Bacteria</taxon>
        <taxon>Bacillati</taxon>
        <taxon>Bacillota</taxon>
        <taxon>Bacilli</taxon>
        <taxon>Bacillales</taxon>
        <taxon>Alicyclobacillaceae</taxon>
        <taxon>Alicyclobacillus</taxon>
    </lineage>
</organism>
<evidence type="ECO:0000256" key="6">
    <source>
        <dbReference type="HAMAP-Rule" id="MF_00031"/>
    </source>
</evidence>
<dbReference type="Gene3D" id="2.40.50.140">
    <property type="entry name" value="Nucleic acid-binding proteins"/>
    <property type="match status" value="1"/>
</dbReference>
<dbReference type="InterPro" id="IPR010994">
    <property type="entry name" value="RuvA_2-like"/>
</dbReference>
<proteinExistence type="inferred from homology"/>
<keyword evidence="5 6" id="KW-0234">DNA repair</keyword>
<comment type="caution">
    <text evidence="6">Lacks conserved residue(s) required for the propagation of feature annotation.</text>
</comment>
<keyword evidence="9" id="KW-0347">Helicase</keyword>
<evidence type="ECO:0000256" key="4">
    <source>
        <dbReference type="ARBA" id="ARBA00023172"/>
    </source>
</evidence>
<dbReference type="SUPFAM" id="SSF50249">
    <property type="entry name" value="Nucleic acid-binding proteins"/>
    <property type="match status" value="1"/>
</dbReference>
<keyword evidence="9" id="KW-0067">ATP-binding</keyword>
<keyword evidence="2 6" id="KW-0227">DNA damage</keyword>
<dbReference type="SMART" id="SM00278">
    <property type="entry name" value="HhH1"/>
    <property type="match status" value="2"/>
</dbReference>
<feature type="domain" description="Helix-hairpin-helix DNA-binding motif class 1" evidence="7">
    <location>
        <begin position="107"/>
        <end position="126"/>
    </location>
</feature>
<reference evidence="10" key="1">
    <citation type="submission" date="2016-10" db="EMBL/GenBank/DDBJ databases">
        <authorList>
            <person name="Varghese N."/>
        </authorList>
    </citation>
    <scope>NUCLEOTIDE SEQUENCE [LARGE SCALE GENOMIC DNA]</scope>
    <source>
        <strain evidence="10">DSM 12489</strain>
    </source>
</reference>
<keyword evidence="4 6" id="KW-0233">DNA recombination</keyword>
<evidence type="ECO:0000256" key="2">
    <source>
        <dbReference type="ARBA" id="ARBA00022763"/>
    </source>
</evidence>
<keyword evidence="1 6" id="KW-0963">Cytoplasm</keyword>
<comment type="function">
    <text evidence="6">The RuvA-RuvB-RuvC complex processes Holliday junction (HJ) DNA during genetic recombination and DNA repair, while the RuvA-RuvB complex plays an important role in the rescue of blocked DNA replication forks via replication fork reversal (RFR). RuvA specifically binds to HJ cruciform DNA, conferring on it an open structure. The RuvB hexamer acts as an ATP-dependent pump, pulling dsDNA into and through the RuvAB complex. HJ branch migration allows RuvC to scan DNA until it finds its consensus sequence, where it cleaves and resolves the cruciform DNA.</text>
</comment>
<dbReference type="InterPro" id="IPR011114">
    <property type="entry name" value="RuvA_C"/>
</dbReference>
<dbReference type="Gene3D" id="1.10.8.10">
    <property type="entry name" value="DNA helicase RuvA subunit, C-terminal domain"/>
    <property type="match status" value="1"/>
</dbReference>
<dbReference type="InterPro" id="IPR036267">
    <property type="entry name" value="RuvA_C_sf"/>
</dbReference>
<keyword evidence="3 6" id="KW-0238">DNA-binding</keyword>
<comment type="subunit">
    <text evidence="6">Homotetramer. Forms an RuvA(8)-RuvB(12)-Holliday junction (HJ) complex. HJ DNA is sandwiched between 2 RuvA tetramers; dsDNA enters through RuvA and exits via RuvB. An RuvB hexamer assembles on each DNA strand where it exits the tetramer. Each RuvB hexamer is contacted by two RuvA subunits (via domain III) on 2 adjacent RuvB subunits; this complex drives branch migration. In the full resolvosome a probable DNA-RuvA(4)-RuvB(12)-RuvC(2) complex forms which resolves the HJ.</text>
</comment>
<dbReference type="Gene3D" id="1.10.150.20">
    <property type="entry name" value="5' to 3' exonuclease, C-terminal subdomain"/>
    <property type="match status" value="1"/>
</dbReference>
<dbReference type="InterPro" id="IPR012340">
    <property type="entry name" value="NA-bd_OB-fold"/>
</dbReference>
<dbReference type="HAMAP" id="MF_00031">
    <property type="entry name" value="DNA_HJ_migration_RuvA"/>
    <property type="match status" value="1"/>
</dbReference>
<accession>A0A1H2Q328</accession>
<sequence length="204" mass="22170">MIAFLRGLVVHHGPGFLDLDVHDVGYRVHVADGALAQYPIGAQAYLYTYQHVREDGIVLYGFATAEERTLFERLLVVSGIGPRLALQIIGAASVPSLVAAVQSEDTSYLCTLPGIGKKTAQRMVLDLKDKLADLALIQPMATELSNVPENDNVDDVIATLVALGYRPREAEQAIAAIERRPGETVEDTVKTALAWLYAQQSSRV</sequence>
<evidence type="ECO:0000256" key="5">
    <source>
        <dbReference type="ARBA" id="ARBA00023204"/>
    </source>
</evidence>
<dbReference type="STRING" id="89784.SAMN04489725_10154"/>
<evidence type="ECO:0000313" key="10">
    <source>
        <dbReference type="Proteomes" id="UP000182589"/>
    </source>
</evidence>